<evidence type="ECO:0000256" key="10">
    <source>
        <dbReference type="ARBA" id="ARBA00023201"/>
    </source>
</evidence>
<accession>A0A4C1VHG1</accession>
<protein>
    <submittedName>
        <fullName evidence="15">Pickpocket protein 28</fullName>
    </submittedName>
</protein>
<dbReference type="GO" id="GO:0015280">
    <property type="term" value="F:ligand-gated sodium channel activity"/>
    <property type="evidence" value="ECO:0007669"/>
    <property type="project" value="TreeGrafter"/>
</dbReference>
<dbReference type="InterPro" id="IPR001873">
    <property type="entry name" value="ENaC"/>
</dbReference>
<comment type="similarity">
    <text evidence="2 12">Belongs to the amiloride-sensitive sodium channel (TC 1.A.6) family.</text>
</comment>
<evidence type="ECO:0000256" key="12">
    <source>
        <dbReference type="RuleBase" id="RU000679"/>
    </source>
</evidence>
<feature type="signal peptide" evidence="14">
    <location>
        <begin position="1"/>
        <end position="27"/>
    </location>
</feature>
<dbReference type="PANTHER" id="PTHR11690">
    <property type="entry name" value="AMILORIDE-SENSITIVE SODIUM CHANNEL-RELATED"/>
    <property type="match status" value="1"/>
</dbReference>
<keyword evidence="11 12" id="KW-0407">Ion channel</keyword>
<dbReference type="OrthoDB" id="6021021at2759"/>
<keyword evidence="7" id="KW-0915">Sodium</keyword>
<evidence type="ECO:0000256" key="14">
    <source>
        <dbReference type="SAM" id="SignalP"/>
    </source>
</evidence>
<keyword evidence="10 12" id="KW-0739">Sodium transport</keyword>
<organism evidence="15 16">
    <name type="scientific">Eumeta variegata</name>
    <name type="common">Bagworm moth</name>
    <name type="synonym">Eumeta japonica</name>
    <dbReference type="NCBI Taxonomy" id="151549"/>
    <lineage>
        <taxon>Eukaryota</taxon>
        <taxon>Metazoa</taxon>
        <taxon>Ecdysozoa</taxon>
        <taxon>Arthropoda</taxon>
        <taxon>Hexapoda</taxon>
        <taxon>Insecta</taxon>
        <taxon>Pterygota</taxon>
        <taxon>Neoptera</taxon>
        <taxon>Endopterygota</taxon>
        <taxon>Lepidoptera</taxon>
        <taxon>Glossata</taxon>
        <taxon>Ditrysia</taxon>
        <taxon>Tineoidea</taxon>
        <taxon>Psychidae</taxon>
        <taxon>Oiketicinae</taxon>
        <taxon>Eumeta</taxon>
    </lineage>
</organism>
<keyword evidence="5 12" id="KW-0812">Transmembrane</keyword>
<keyword evidence="16" id="KW-1185">Reference proteome</keyword>
<evidence type="ECO:0000256" key="3">
    <source>
        <dbReference type="ARBA" id="ARBA00022448"/>
    </source>
</evidence>
<evidence type="ECO:0000313" key="16">
    <source>
        <dbReference type="Proteomes" id="UP000299102"/>
    </source>
</evidence>
<dbReference type="AlphaFoldDB" id="A0A4C1VHG1"/>
<dbReference type="Proteomes" id="UP000299102">
    <property type="component" value="Unassembled WGS sequence"/>
</dbReference>
<dbReference type="Pfam" id="PF00858">
    <property type="entry name" value="ASC"/>
    <property type="match status" value="1"/>
</dbReference>
<dbReference type="PANTHER" id="PTHR11690:SF288">
    <property type="entry name" value="AMILORIDE-SENSITIVE NA+ CHANNEL-RELATED"/>
    <property type="match status" value="1"/>
</dbReference>
<keyword evidence="14" id="KW-0732">Signal</keyword>
<name>A0A4C1VHG1_EUMVA</name>
<evidence type="ECO:0000256" key="7">
    <source>
        <dbReference type="ARBA" id="ARBA00023053"/>
    </source>
</evidence>
<feature type="transmembrane region" description="Helical" evidence="13">
    <location>
        <begin position="451"/>
        <end position="476"/>
    </location>
</feature>
<keyword evidence="3 12" id="KW-0813">Transport</keyword>
<sequence>MPFCISLGSQLSATFACLSVLAADVSAKSHIVLFTYLQRVVQMAEQSRNCQLQREDDTSLAVTICPQMKVRASVYNYTKNVEDWFDNLNISSPMNYSKYEKLNNLAQVCELEDDYPYSDQDKCNHTVVNDIDEFSPQINYIFYDCSWRDNAINCSKIFHKVLTSEGICYNFNGLPAKEMFQKDSIQTSYEYINNEFSTNGWSVEKGYTTKADEETYPERGRVRPEDKVVKLNLNLSSSPRGHTALDNVFLRSAPRSNNIISRHEIPVSSENLQGDLLDILDLRVGVLTRASMSARGSQCPAKNAETDFDPVDKCLSNCEQGGLPDFERSAAHLEAIIADNNSEQLCCTVQHECVNKAKEELAAREMKIALEAAAGNSSEEGCRCLPACDSVKYEAEVLKSDFDLRTLLKTWRRVFKFTANERYHYSRLLVYFKDAQFASMTRSELFGVTDFLANCGGLLGLFLGFSFLSLVEIIYFTSLSYRRESPHLGLLLFTSARFWFNGFLAVWRRLNDGQRFLSDLTSLFSRASQYDGWLATVPDTPLPLHFIGGASVAHNGEDESKKSGVLAWVQEAGTQIDKVVST</sequence>
<comment type="subcellular location">
    <subcellularLocation>
        <location evidence="1">Membrane</location>
        <topology evidence="1">Multi-pass membrane protein</topology>
    </subcellularLocation>
</comment>
<dbReference type="STRING" id="151549.A0A4C1VHG1"/>
<evidence type="ECO:0000256" key="6">
    <source>
        <dbReference type="ARBA" id="ARBA00022989"/>
    </source>
</evidence>
<dbReference type="Gene3D" id="1.10.287.770">
    <property type="entry name" value="YojJ-like"/>
    <property type="match status" value="1"/>
</dbReference>
<evidence type="ECO:0000256" key="5">
    <source>
        <dbReference type="ARBA" id="ARBA00022692"/>
    </source>
</evidence>
<evidence type="ECO:0000313" key="15">
    <source>
        <dbReference type="EMBL" id="GBP37374.1"/>
    </source>
</evidence>
<evidence type="ECO:0000256" key="1">
    <source>
        <dbReference type="ARBA" id="ARBA00004141"/>
    </source>
</evidence>
<keyword evidence="6 13" id="KW-1133">Transmembrane helix</keyword>
<feature type="transmembrane region" description="Helical" evidence="13">
    <location>
        <begin position="488"/>
        <end position="507"/>
    </location>
</feature>
<comment type="caution">
    <text evidence="15">The sequence shown here is derived from an EMBL/GenBank/DDBJ whole genome shotgun (WGS) entry which is preliminary data.</text>
</comment>
<evidence type="ECO:0000256" key="8">
    <source>
        <dbReference type="ARBA" id="ARBA00023065"/>
    </source>
</evidence>
<dbReference type="GO" id="GO:0005886">
    <property type="term" value="C:plasma membrane"/>
    <property type="evidence" value="ECO:0007669"/>
    <property type="project" value="TreeGrafter"/>
</dbReference>
<keyword evidence="4 12" id="KW-0894">Sodium channel</keyword>
<evidence type="ECO:0000256" key="11">
    <source>
        <dbReference type="ARBA" id="ARBA00023303"/>
    </source>
</evidence>
<evidence type="ECO:0000256" key="13">
    <source>
        <dbReference type="SAM" id="Phobius"/>
    </source>
</evidence>
<keyword evidence="9 13" id="KW-0472">Membrane</keyword>
<dbReference type="EMBL" id="BGZK01000332">
    <property type="protein sequence ID" value="GBP37374.1"/>
    <property type="molecule type" value="Genomic_DNA"/>
</dbReference>
<proteinExistence type="inferred from homology"/>
<evidence type="ECO:0000256" key="2">
    <source>
        <dbReference type="ARBA" id="ARBA00007193"/>
    </source>
</evidence>
<reference evidence="15 16" key="1">
    <citation type="journal article" date="2019" name="Commun. Biol.">
        <title>The bagworm genome reveals a unique fibroin gene that provides high tensile strength.</title>
        <authorList>
            <person name="Kono N."/>
            <person name="Nakamura H."/>
            <person name="Ohtoshi R."/>
            <person name="Tomita M."/>
            <person name="Numata K."/>
            <person name="Arakawa K."/>
        </authorList>
    </citation>
    <scope>NUCLEOTIDE SEQUENCE [LARGE SCALE GENOMIC DNA]</scope>
</reference>
<evidence type="ECO:0000256" key="9">
    <source>
        <dbReference type="ARBA" id="ARBA00023136"/>
    </source>
</evidence>
<evidence type="ECO:0000256" key="4">
    <source>
        <dbReference type="ARBA" id="ARBA00022461"/>
    </source>
</evidence>
<feature type="chain" id="PRO_5020036566" evidence="14">
    <location>
        <begin position="28"/>
        <end position="582"/>
    </location>
</feature>
<keyword evidence="8 12" id="KW-0406">Ion transport</keyword>
<gene>
    <name evidence="15" type="primary">ppk28</name>
    <name evidence="15" type="ORF">EVAR_22836_1</name>
</gene>
<dbReference type="Gene3D" id="2.60.470.10">
    <property type="entry name" value="Acid-sensing ion channels like domains"/>
    <property type="match status" value="1"/>
</dbReference>